<keyword evidence="3" id="KW-0597">Phosphoprotein</keyword>
<evidence type="ECO:0000313" key="8">
    <source>
        <dbReference type="Proteomes" id="UP001589693"/>
    </source>
</evidence>
<dbReference type="InterPro" id="IPR010060">
    <property type="entry name" value="NRPS_synth"/>
</dbReference>
<dbReference type="Pfam" id="PF00668">
    <property type="entry name" value="Condensation"/>
    <property type="match status" value="3"/>
</dbReference>
<comment type="cofactor">
    <cofactor evidence="1">
        <name>pantetheine 4'-phosphate</name>
        <dbReference type="ChEBI" id="CHEBI:47942"/>
    </cofactor>
</comment>
<evidence type="ECO:0000313" key="7">
    <source>
        <dbReference type="EMBL" id="MFB9905656.1"/>
    </source>
</evidence>
<comment type="caution">
    <text evidence="7">The sequence shown here is derived from an EMBL/GenBank/DDBJ whole genome shotgun (WGS) entry which is preliminary data.</text>
</comment>
<dbReference type="InterPro" id="IPR025110">
    <property type="entry name" value="AMP-bd_C"/>
</dbReference>
<dbReference type="SUPFAM" id="SSF56801">
    <property type="entry name" value="Acetyl-CoA synthetase-like"/>
    <property type="match status" value="3"/>
</dbReference>
<dbReference type="SUPFAM" id="SSF52777">
    <property type="entry name" value="CoA-dependent acyltransferases"/>
    <property type="match status" value="6"/>
</dbReference>
<dbReference type="PANTHER" id="PTHR45527">
    <property type="entry name" value="NONRIBOSOMAL PEPTIDE SYNTHETASE"/>
    <property type="match status" value="1"/>
</dbReference>
<keyword evidence="5" id="KW-0045">Antibiotic biosynthesis</keyword>
<dbReference type="InterPro" id="IPR010071">
    <property type="entry name" value="AA_adenyl_dom"/>
</dbReference>
<dbReference type="CDD" id="cd19543">
    <property type="entry name" value="DCL_NRPS"/>
    <property type="match status" value="1"/>
</dbReference>
<dbReference type="InterPro" id="IPR020806">
    <property type="entry name" value="PKS_PP-bd"/>
</dbReference>
<evidence type="ECO:0000256" key="1">
    <source>
        <dbReference type="ARBA" id="ARBA00001957"/>
    </source>
</evidence>
<dbReference type="PROSITE" id="PS50075">
    <property type="entry name" value="CARRIER"/>
    <property type="match status" value="3"/>
</dbReference>
<dbReference type="SUPFAM" id="SSF47336">
    <property type="entry name" value="ACP-like"/>
    <property type="match status" value="3"/>
</dbReference>
<dbReference type="Gene3D" id="3.30.559.10">
    <property type="entry name" value="Chloramphenicol acetyltransferase-like domain"/>
    <property type="match status" value="3"/>
</dbReference>
<accession>A0ABV6A127</accession>
<dbReference type="PROSITE" id="PS00012">
    <property type="entry name" value="PHOSPHOPANTETHEINE"/>
    <property type="match status" value="2"/>
</dbReference>
<dbReference type="SMART" id="SM00823">
    <property type="entry name" value="PKS_PP"/>
    <property type="match status" value="3"/>
</dbReference>
<protein>
    <submittedName>
        <fullName evidence="7">Amino acid adenylation domain-containing protein</fullName>
    </submittedName>
</protein>
<dbReference type="NCBIfam" id="NF003417">
    <property type="entry name" value="PRK04813.1"/>
    <property type="match status" value="3"/>
</dbReference>
<dbReference type="Gene3D" id="3.30.300.30">
    <property type="match status" value="3"/>
</dbReference>
<dbReference type="InterPro" id="IPR006162">
    <property type="entry name" value="Ppantetheine_attach_site"/>
</dbReference>
<evidence type="ECO:0000256" key="4">
    <source>
        <dbReference type="ARBA" id="ARBA00022737"/>
    </source>
</evidence>
<dbReference type="NCBIfam" id="TIGR01733">
    <property type="entry name" value="AA-adenyl-dom"/>
    <property type="match status" value="3"/>
</dbReference>
<dbReference type="InterPro" id="IPR000873">
    <property type="entry name" value="AMP-dep_synth/lig_dom"/>
</dbReference>
<dbReference type="SMART" id="SM01294">
    <property type="entry name" value="PKS_PP_betabranch"/>
    <property type="match status" value="1"/>
</dbReference>
<evidence type="ECO:0000256" key="2">
    <source>
        <dbReference type="ARBA" id="ARBA00022450"/>
    </source>
</evidence>
<evidence type="ECO:0000256" key="3">
    <source>
        <dbReference type="ARBA" id="ARBA00022553"/>
    </source>
</evidence>
<keyword evidence="4" id="KW-0677">Repeat</keyword>
<dbReference type="NCBIfam" id="TIGR01720">
    <property type="entry name" value="NRPS-para261"/>
    <property type="match status" value="1"/>
</dbReference>
<dbReference type="InterPro" id="IPR009081">
    <property type="entry name" value="PP-bd_ACP"/>
</dbReference>
<dbReference type="PROSITE" id="PS00455">
    <property type="entry name" value="AMP_BINDING"/>
    <property type="match status" value="1"/>
</dbReference>
<dbReference type="Gene3D" id="3.30.559.30">
    <property type="entry name" value="Nonribosomal peptide synthetase, condensation domain"/>
    <property type="match status" value="3"/>
</dbReference>
<dbReference type="InterPro" id="IPR020845">
    <property type="entry name" value="AMP-binding_CS"/>
</dbReference>
<evidence type="ECO:0000256" key="5">
    <source>
        <dbReference type="ARBA" id="ARBA00023194"/>
    </source>
</evidence>
<feature type="domain" description="Carrier" evidence="6">
    <location>
        <begin position="2955"/>
        <end position="3030"/>
    </location>
</feature>
<dbReference type="InterPro" id="IPR023213">
    <property type="entry name" value="CAT-like_dom_sf"/>
</dbReference>
<proteinExistence type="predicted"/>
<dbReference type="Gene3D" id="1.10.1200.10">
    <property type="entry name" value="ACP-like"/>
    <property type="match status" value="3"/>
</dbReference>
<keyword evidence="8" id="KW-1185">Reference proteome</keyword>
<dbReference type="CDD" id="cd12117">
    <property type="entry name" value="A_NRPS_Srf_like"/>
    <property type="match status" value="1"/>
</dbReference>
<feature type="domain" description="Carrier" evidence="6">
    <location>
        <begin position="500"/>
        <end position="575"/>
    </location>
</feature>
<dbReference type="EMBL" id="JBHLZU010000014">
    <property type="protein sequence ID" value="MFB9905656.1"/>
    <property type="molecule type" value="Genomic_DNA"/>
</dbReference>
<dbReference type="PANTHER" id="PTHR45527:SF1">
    <property type="entry name" value="FATTY ACID SYNTHASE"/>
    <property type="match status" value="1"/>
</dbReference>
<dbReference type="InterPro" id="IPR045851">
    <property type="entry name" value="AMP-bd_C_sf"/>
</dbReference>
<dbReference type="Gene3D" id="3.40.50.980">
    <property type="match status" value="6"/>
</dbReference>
<dbReference type="CDD" id="cd19534">
    <property type="entry name" value="E_NRPS"/>
    <property type="match status" value="1"/>
</dbReference>
<dbReference type="CDD" id="cd19531">
    <property type="entry name" value="LCL_NRPS-like"/>
    <property type="match status" value="1"/>
</dbReference>
<dbReference type="InterPro" id="IPR001242">
    <property type="entry name" value="Condensation_dom"/>
</dbReference>
<feature type="domain" description="Carrier" evidence="6">
    <location>
        <begin position="1514"/>
        <end position="1588"/>
    </location>
</feature>
<dbReference type="RefSeq" id="WP_377852959.1">
    <property type="nucleotide sequence ID" value="NZ_JBHLZU010000014.1"/>
</dbReference>
<evidence type="ECO:0000259" key="6">
    <source>
        <dbReference type="PROSITE" id="PS50075"/>
    </source>
</evidence>
<dbReference type="Gene3D" id="2.30.38.10">
    <property type="entry name" value="Luciferase, Domain 3"/>
    <property type="match status" value="3"/>
</dbReference>
<name>A0ABV6A127_9PSEU</name>
<sequence>MSWSVTEMFGKRVRLAPAATAVACAAETLSYEDLDQRANRLANLLRARGAGPGALVAVCADRGVDLVVGLLGVLKSGAGYLPLDPDHPADRLAYMVSDAGVSTVLTQAHLRGRVAVPDENVVFLEVDRSEYPAEAPVVDIAPEDLAYAIYTSGSTGRPKGVLVEHRQLASYLDYCVHNYPGLAGVTLLHSSLASDLTVTSVWGPLVAGGVLMVGELAGGDSLPMRPTFLKVTPSHLSLLRELSPECSPSVDLVIGGEALLGSALAEWRRAHPGTAVINEYGPTEATVGCVAFRVEPGAGLDSGAVAIGRAISGARAHVLDDQLRPVAPGEIGELYVGGLGVARGYHERAALTGERFVADPYGPPGSRMYRTGDLVREVTRAPLAGATHVTGELEYRGRSDDQIKIRGYRIEPGEVESALMRHPSVEHTVVVAQGEDLVAYVAPEGAAPERLESFLADQLPAYMVPSVFMVLDRLPLAPSGKLDRAALPEPVRQEAKVSREPKNATEQTIAGILAQVLGLDRIGAEDDFFELGGNSLLALRVVPRIKGAFDVKLPARVLFDARTVAGLAELVDAAASDSGVDAVVPVSRSEPLKLSFSQQRFWFFQEYDKDSVEYNVHFGFRVRGELDVPALTRALSALVDRHEALRTTIEMVGPEPVQVVHPVGRAELSIVDGGDERELERLLTAEVSVPFDLARAPVLRQLLVRLGDRDHVLVLGLHHAAVDGWSMSVLADDLSALYNAERSGRSSVLPALPVQYADFAAWQRTRLTDAALEPHIRYWRDKLDGIAALRLPTDRPRPAVKSTRGAVVSFTVPELLTSKIAAVAAGRDATLFMALVAACQVLFARYSGQRDVAVGTAVSGREHAELDRVVGCFINTLVLRSQVRESLSFKDFLSEVRETVLGAFAHQEVPFQHLVDELCQTRDPSMTPLVQALVVLQNGPAKNLRLDGTTTERVELPNVSAIFDITVEFVQRDGGLDGVIQYDTELFDTDTVRRMADHLQVLLEGIAAAPATALSDLPLLTETERHRLLVENNNTARDYPADLVHQLVARQRPDTPAVGELTFGELGRRANRLANYLVAQGVGPDIPVGLCADRGADFVVGALAVLKAGGGYVPLDPALPDARRDFMIADTGAPVVLDSTSLDPSWPPLADYPDTDPGVVVAPEHLAYIVYTSGSTGQPKGVAVEHRSLADLCAWYRSTYAVTPADCGSQLVAVGFDPLAMEVWGTLTAGARLAVPSAEVLDHPHDLVRWMADAGVTLATIPVARLDSVLDQLDTVETSLRVVTTGGDVLRRRPKAEWGLRLINQYGPSESTVVATYAEVTPEATGLPTIGRPVANTTAYVLDAAGNPVPEGVPGELHIGGSGLARGYVNQPALTAERFVVNAEGERLYRSGDLVRWLPSGELEFLGRVDSQVKIRGHRVELAEIENELLSLPTVAQAAVIARDDANGAKRLIAYVVEHSANAGLRDHLEARLPGYMVPSAFVVLDALPLNANGKLDRDALPEPVVETSGSYVAPRDDVERAVATIWAEIFGIERVGVHDSFFALGGDSILAIQAVSAAHRAGLRMTTKDLFRWPSIAALAPHVTEESAVTPNGPAVGEVPLTPIQRYFFENFDVLGAFNQHVTVDLPEPVDVAALQRALSALVEQHDALRMRFTEAGEQYNPPNIAGEVLLLDTSVDSAQSAVDIRAGQLFRAVLIEPTKLVLIVHHLVVDGVSWRVLLEDLNTAYEQAASGATIDLGARTTSFRDWAIRLTEHTAAGGFDDELRFWRGIDASAELPVDRHGPNTVDSARQVHVRFDAQTTGALLRDVPDVYRTEINDVLLTALVRTLSEWTGRDRVLVGMEGHGREELFADVDLGRTVGWFTTYFPAALDVGTEEWGGLLKSVKEQLRAIPRRGLGYGALRYCAGSLDAGPEPQVSFNYLGQFSAGVGAIGLHEDAASKRQHVLELVGQVDDGELEFTWHYSENLHDAATVERLAQDFAANVRAIVEHCASPGAGGRTPSDFPLVALDQSTVDRIAGQGVEDIYPLTPTQSGMLYDSLMAPDSGLYVCQFDVTLDEVADPDALLRAWREVVERLPIMRTALVWRDVDEPVQVVHRDVRLQVTEYGADEDVARLLEADRARGLDLAEAPVTRLMFFRLGETSVRFVWTAHHALLDGWSGHQVLSEVFATYAGRTPVVRRPFRDYVEWSQGKDEDAAEKYWREELDGFEARTPLPYDRAPANGYQPKATHEVAVELSQAVSEQLHQRVKDAGLTLNTVVQGAWAVLLSRYSGERDVCFGATVSGRPAELAGSQDILGLFITTLPVRSTVDETADLLGWLRGLQERQAQARDFESVSLPQVQSWSSLQPGEMLFDSITVFENYPVDRDAAARNGLQVREIEVTESNNFPLNLVAYPGDRMGFVLRYDPALFDVETVRRLVTSLSTVVEAIAEDPSRTVADLPVLDAVDRNRVLHEWNDTANVFAAHSVPALFEAVVESSPESVAVGELTYRQLNERANRLAHLLLERGVREETRVALVMDRTPLTVIAMLAVLKAGGVYVPLHTSYPAQRLRWAVEDIGAEIVLTDNATRHRAGETGKPLVVLDDEPLLATRSPLNPGLVIQPERLAFAMYTSGSTGTPKGVGLTHRNIAAFVADRRFQPPGHERMLFHAPHAFDAATYEVWIALLAGGSVVVADGEVNPELIRRAITEQGVTTMLVTAALFTLFAEESPECFAGATQVWTGGEAASPAAVARVLRHCPGVRVVNAYGPTEGTTITTSKELLAEQVAGGSAPIGAPHDNVRTYALDGRLRPVPVGAPGELYVGGDRLARGYLGRPGLTAERFVADPFGSGGRLYRTGDLVRWNAQGELEFLGRADDQVKIRGFRIELGEVEAALVAAPGVNQAVVVAKDGRLVGYVVGDAEPEALRTHLARLLPSYQVPSDIVVIDRIPVTRNGKVDRRALPDPVPRRARATEYTAPGNPTEQALAELWAEVLKLDRVGVHDDFFALGGDSITSLRLVSRVRRAFGVELSPRELFDGPTVAQLAEVVLTAIMANLDQLVANQSAGSDSTGDFA</sequence>
<dbReference type="Proteomes" id="UP001589693">
    <property type="component" value="Unassembled WGS sequence"/>
</dbReference>
<organism evidence="7 8">
    <name type="scientific">Allokutzneria oryzae</name>
    <dbReference type="NCBI Taxonomy" id="1378989"/>
    <lineage>
        <taxon>Bacteria</taxon>
        <taxon>Bacillati</taxon>
        <taxon>Actinomycetota</taxon>
        <taxon>Actinomycetes</taxon>
        <taxon>Pseudonocardiales</taxon>
        <taxon>Pseudonocardiaceae</taxon>
        <taxon>Allokutzneria</taxon>
    </lineage>
</organism>
<dbReference type="Pfam" id="PF00501">
    <property type="entry name" value="AMP-binding"/>
    <property type="match status" value="3"/>
</dbReference>
<dbReference type="CDD" id="cd05930">
    <property type="entry name" value="A_NRPS"/>
    <property type="match status" value="2"/>
</dbReference>
<gene>
    <name evidence="7" type="ORF">ACFFQA_17115</name>
</gene>
<keyword evidence="2" id="KW-0596">Phosphopantetheine</keyword>
<dbReference type="Pfam" id="PF13193">
    <property type="entry name" value="AMP-binding_C"/>
    <property type="match status" value="3"/>
</dbReference>
<dbReference type="InterPro" id="IPR036736">
    <property type="entry name" value="ACP-like_sf"/>
</dbReference>
<dbReference type="Pfam" id="PF00550">
    <property type="entry name" value="PP-binding"/>
    <property type="match status" value="3"/>
</dbReference>
<reference evidence="7 8" key="1">
    <citation type="submission" date="2024-09" db="EMBL/GenBank/DDBJ databases">
        <authorList>
            <person name="Sun Q."/>
            <person name="Mori K."/>
        </authorList>
    </citation>
    <scope>NUCLEOTIDE SEQUENCE [LARGE SCALE GENOMIC DNA]</scope>
    <source>
        <strain evidence="7 8">TBRC 7907</strain>
    </source>
</reference>